<evidence type="ECO:0000259" key="4">
    <source>
        <dbReference type="Pfam" id="PF01494"/>
    </source>
</evidence>
<evidence type="ECO:0000313" key="6">
    <source>
        <dbReference type="Proteomes" id="UP000788262"/>
    </source>
</evidence>
<name>A0ABS2VTB6_STRAS</name>
<dbReference type="InterPro" id="IPR036188">
    <property type="entry name" value="FAD/NAD-bd_sf"/>
</dbReference>
<dbReference type="Pfam" id="PF21274">
    <property type="entry name" value="Rng_hyd_C"/>
    <property type="match status" value="1"/>
</dbReference>
<dbReference type="Gene3D" id="3.30.70.2450">
    <property type="match status" value="1"/>
</dbReference>
<evidence type="ECO:0000256" key="2">
    <source>
        <dbReference type="ARBA" id="ARBA00022630"/>
    </source>
</evidence>
<protein>
    <submittedName>
        <fullName evidence="5">FAD-dependent monooxygenase</fullName>
    </submittedName>
</protein>
<evidence type="ECO:0000256" key="3">
    <source>
        <dbReference type="ARBA" id="ARBA00022827"/>
    </source>
</evidence>
<gene>
    <name evidence="5" type="ORF">JS756_20035</name>
</gene>
<comment type="cofactor">
    <cofactor evidence="1">
        <name>FAD</name>
        <dbReference type="ChEBI" id="CHEBI:57692"/>
    </cofactor>
</comment>
<dbReference type="PRINTS" id="PR00420">
    <property type="entry name" value="RNGMNOXGNASE"/>
</dbReference>
<reference evidence="5 6" key="1">
    <citation type="submission" date="2021-02" db="EMBL/GenBank/DDBJ databases">
        <title>Whole genome sequencing of Streptomyces actuosus VRA1.</title>
        <authorList>
            <person name="Sen G."/>
            <person name="Sen A."/>
        </authorList>
    </citation>
    <scope>NUCLEOTIDE SEQUENCE [LARGE SCALE GENOMIC DNA]</scope>
    <source>
        <strain evidence="5 6">VRA1</strain>
    </source>
</reference>
<dbReference type="Pfam" id="PF01494">
    <property type="entry name" value="FAD_binding_3"/>
    <property type="match status" value="1"/>
</dbReference>
<keyword evidence="2" id="KW-0285">Flavoprotein</keyword>
<evidence type="ECO:0000256" key="1">
    <source>
        <dbReference type="ARBA" id="ARBA00001974"/>
    </source>
</evidence>
<accession>A0ABS2VTB6</accession>
<dbReference type="InterPro" id="IPR050641">
    <property type="entry name" value="RIFMO-like"/>
</dbReference>
<keyword evidence="3" id="KW-0274">FAD</keyword>
<dbReference type="Proteomes" id="UP000788262">
    <property type="component" value="Unassembled WGS sequence"/>
</dbReference>
<evidence type="ECO:0000313" key="5">
    <source>
        <dbReference type="EMBL" id="MBN0046351.1"/>
    </source>
</evidence>
<dbReference type="PANTHER" id="PTHR43004">
    <property type="entry name" value="TRK SYSTEM POTASSIUM UPTAKE PROTEIN"/>
    <property type="match status" value="1"/>
</dbReference>
<dbReference type="GO" id="GO:0004497">
    <property type="term" value="F:monooxygenase activity"/>
    <property type="evidence" value="ECO:0007669"/>
    <property type="project" value="UniProtKB-KW"/>
</dbReference>
<dbReference type="InterPro" id="IPR002938">
    <property type="entry name" value="FAD-bd"/>
</dbReference>
<keyword evidence="5" id="KW-0503">Monooxygenase</keyword>
<keyword evidence="6" id="KW-1185">Reference proteome</keyword>
<dbReference type="Gene3D" id="3.50.50.60">
    <property type="entry name" value="FAD/NAD(P)-binding domain"/>
    <property type="match status" value="1"/>
</dbReference>
<proteinExistence type="predicted"/>
<dbReference type="Gene3D" id="3.40.30.120">
    <property type="match status" value="1"/>
</dbReference>
<dbReference type="RefSeq" id="WP_205384498.1">
    <property type="nucleotide sequence ID" value="NZ_JAFFZS010000015.1"/>
</dbReference>
<sequence>MSGTVGITPSATPTPERNVIVIGSGPTGLLLAGDLAAAGVPVTLVEKRPREIGNLSRAFVLHARTLEQLDARGLADAVEAVGRPLDRLRLFGGLTIALDALPSRFDHLLVIPQYEVEKVLERRAVEAGVRFRHETEMTGLTQDADGVTVRVRAADGERRELRAGYLVGADGMRSAVRDAVGLPFPGHSVIRSVVLADVLLAEEPESLLTVDAAGDAFAFVAPFGDGYHRVIGWHRGRDVPDDEPLDLEEVKEITRLALGRDYGMHDARWMSRFHSDERQAPAYRVGRVFLAGDAAHVHTPAGGQGMNTGLQDAANLSWKLAQVVQGHAAPGLLDTYQAERHPVGRSVLRSSGGIVRLAMARRPWALALRAALTAFLDHAAPARRRAVGQITGIGYRYPAPRGAHRLTGTRVPDVALADGTRLYEALRGGRFVLITPEPCAGAPAAARAERLAVARWPSGRRTTLLVRPDGYAAWASDAADAAAIEAALTTHVG</sequence>
<feature type="domain" description="FAD-binding" evidence="4">
    <location>
        <begin position="18"/>
        <end position="350"/>
    </location>
</feature>
<dbReference type="EMBL" id="JAFFZS010000015">
    <property type="protein sequence ID" value="MBN0046351.1"/>
    <property type="molecule type" value="Genomic_DNA"/>
</dbReference>
<keyword evidence="5" id="KW-0560">Oxidoreductase</keyword>
<dbReference type="PANTHER" id="PTHR43004:SF19">
    <property type="entry name" value="BINDING MONOOXYGENASE, PUTATIVE (JCVI)-RELATED"/>
    <property type="match status" value="1"/>
</dbReference>
<organism evidence="5 6">
    <name type="scientific">Streptomyces actuosus</name>
    <dbReference type="NCBI Taxonomy" id="1885"/>
    <lineage>
        <taxon>Bacteria</taxon>
        <taxon>Bacillati</taxon>
        <taxon>Actinomycetota</taxon>
        <taxon>Actinomycetes</taxon>
        <taxon>Kitasatosporales</taxon>
        <taxon>Streptomycetaceae</taxon>
        <taxon>Streptomyces</taxon>
    </lineage>
</organism>
<comment type="caution">
    <text evidence="5">The sequence shown here is derived from an EMBL/GenBank/DDBJ whole genome shotgun (WGS) entry which is preliminary data.</text>
</comment>
<dbReference type="SUPFAM" id="SSF51905">
    <property type="entry name" value="FAD/NAD(P)-binding domain"/>
    <property type="match status" value="1"/>
</dbReference>